<dbReference type="InterPro" id="IPR013078">
    <property type="entry name" value="His_Pase_superF_clade-1"/>
</dbReference>
<dbReference type="Pfam" id="PF00300">
    <property type="entry name" value="His_Phos_1"/>
    <property type="match status" value="1"/>
</dbReference>
<dbReference type="GO" id="GO:0005737">
    <property type="term" value="C:cytoplasm"/>
    <property type="evidence" value="ECO:0007669"/>
    <property type="project" value="TreeGrafter"/>
</dbReference>
<evidence type="ECO:0000313" key="1">
    <source>
        <dbReference type="EMBL" id="SDW88260.1"/>
    </source>
</evidence>
<dbReference type="RefSeq" id="WP_090121395.1">
    <property type="nucleotide sequence ID" value="NZ_FNNJ01000002.1"/>
</dbReference>
<gene>
    <name evidence="1" type="ORF">SAMN05444411_102377</name>
</gene>
<dbReference type="PANTHER" id="PTHR48100:SF59">
    <property type="entry name" value="ADENOSYLCOBALAMIN_ALPHA-RIBAZOLE PHOSPHATASE"/>
    <property type="match status" value="1"/>
</dbReference>
<dbReference type="GO" id="GO:0016791">
    <property type="term" value="F:phosphatase activity"/>
    <property type="evidence" value="ECO:0007669"/>
    <property type="project" value="TreeGrafter"/>
</dbReference>
<dbReference type="InterPro" id="IPR050275">
    <property type="entry name" value="PGM_Phosphatase"/>
</dbReference>
<dbReference type="OrthoDB" id="9782128at2"/>
<dbReference type="AlphaFoldDB" id="A0A1H2X5V0"/>
<organism evidence="1 2">
    <name type="scientific">Lutibacter oricola</name>
    <dbReference type="NCBI Taxonomy" id="762486"/>
    <lineage>
        <taxon>Bacteria</taxon>
        <taxon>Pseudomonadati</taxon>
        <taxon>Bacteroidota</taxon>
        <taxon>Flavobacteriia</taxon>
        <taxon>Flavobacteriales</taxon>
        <taxon>Flavobacteriaceae</taxon>
        <taxon>Lutibacter</taxon>
    </lineage>
</organism>
<name>A0A1H2X5V0_9FLAO</name>
<dbReference type="Gene3D" id="3.40.50.1240">
    <property type="entry name" value="Phosphoglycerate mutase-like"/>
    <property type="match status" value="1"/>
</dbReference>
<sequence length="182" mass="20893">MEIYLVRHTTPKVDKGICYGQADLDVAATFEEEVSRIRKSINFNKETVVYSSPLKRCVKLANQFSENIITDNRLMELNFGDWELLKWDELPEPVGSIWMNNFVTEVTPNGEAYIDLAKRAFEVFTEITSTSVKQLIITTHAGVIRSILAKLNNIHLKDSFDITVEYGQVFKLKKQNNNFTLL</sequence>
<dbReference type="EMBL" id="FNNJ01000002">
    <property type="protein sequence ID" value="SDW88260.1"/>
    <property type="molecule type" value="Genomic_DNA"/>
</dbReference>
<dbReference type="SUPFAM" id="SSF53254">
    <property type="entry name" value="Phosphoglycerate mutase-like"/>
    <property type="match status" value="1"/>
</dbReference>
<dbReference type="PANTHER" id="PTHR48100">
    <property type="entry name" value="BROAD-SPECIFICITY PHOSPHATASE YOR283W-RELATED"/>
    <property type="match status" value="1"/>
</dbReference>
<dbReference type="STRING" id="762486.SAMN05444411_102377"/>
<dbReference type="SMART" id="SM00855">
    <property type="entry name" value="PGAM"/>
    <property type="match status" value="1"/>
</dbReference>
<dbReference type="CDD" id="cd07067">
    <property type="entry name" value="HP_PGM_like"/>
    <property type="match status" value="1"/>
</dbReference>
<dbReference type="InterPro" id="IPR029033">
    <property type="entry name" value="His_PPase_superfam"/>
</dbReference>
<keyword evidence="2" id="KW-1185">Reference proteome</keyword>
<evidence type="ECO:0000313" key="2">
    <source>
        <dbReference type="Proteomes" id="UP000199595"/>
    </source>
</evidence>
<accession>A0A1H2X5V0</accession>
<dbReference type="Proteomes" id="UP000199595">
    <property type="component" value="Unassembled WGS sequence"/>
</dbReference>
<proteinExistence type="predicted"/>
<protein>
    <submittedName>
        <fullName evidence="1">Alpha-ribazole phosphatase</fullName>
    </submittedName>
</protein>
<reference evidence="1 2" key="1">
    <citation type="submission" date="2016-10" db="EMBL/GenBank/DDBJ databases">
        <authorList>
            <person name="de Groot N.N."/>
        </authorList>
    </citation>
    <scope>NUCLEOTIDE SEQUENCE [LARGE SCALE GENOMIC DNA]</scope>
    <source>
        <strain evidence="1 2">DSM 24956</strain>
    </source>
</reference>